<dbReference type="OMA" id="MADYWES"/>
<feature type="compositionally biased region" description="Low complexity" evidence="3">
    <location>
        <begin position="171"/>
        <end position="190"/>
    </location>
</feature>
<dbReference type="HOGENOM" id="CLU_052367_2_0_1"/>
<keyword evidence="1 2" id="KW-0694">RNA-binding</keyword>
<dbReference type="InterPro" id="IPR012677">
    <property type="entry name" value="Nucleotide-bd_a/b_plait_sf"/>
</dbReference>
<dbReference type="SMART" id="SM00360">
    <property type="entry name" value="RRM"/>
    <property type="match status" value="1"/>
</dbReference>
<dbReference type="AlphaFoldDB" id="S3CGQ3"/>
<dbReference type="PANTHER" id="PTHR19965:SF35">
    <property type="entry name" value="RNA ANNEALING PROTEIN YRA1"/>
    <property type="match status" value="1"/>
</dbReference>
<sequence length="342" mass="35813">MSGKLDQSLDEILSSTRRTAGRGGKTAVARRRSRTSKPAVPAPVGGVKKNARGAKAAVKPVPTGPSGGNGESKIMVSNLPKDVTEDMVKEYFVKAVGPVRRVELSYGPGGVSRGIATIFFIRPDSAVKAVESQNGVMVDNRSMKIDVILDARRAAALPPPKGLSDRITGQPKAQPKSAANSKAAPAIRGGKAARGRGGKAKNARPAKKTAEELDSEMMDYFGATGNNETETAGAGTAQPAANGDANMDDDVLSSFQFSAQAVEYLTPSTLFATSHGHAIPSTLSNFSQYILRGLKDLCPKNHRQYPRSLGGGRIANQVSENCFAQIGPKFGRALGAGLFPGH</sequence>
<dbReference type="GO" id="GO:0005634">
    <property type="term" value="C:nucleus"/>
    <property type="evidence" value="ECO:0007669"/>
    <property type="project" value="TreeGrafter"/>
</dbReference>
<dbReference type="Pfam" id="PF00076">
    <property type="entry name" value="RRM_1"/>
    <property type="match status" value="1"/>
</dbReference>
<dbReference type="InterPro" id="IPR000504">
    <property type="entry name" value="RRM_dom"/>
</dbReference>
<evidence type="ECO:0000256" key="3">
    <source>
        <dbReference type="SAM" id="MobiDB-lite"/>
    </source>
</evidence>
<accession>S3CGQ3</accession>
<feature type="region of interest" description="Disordered" evidence="3">
    <location>
        <begin position="1"/>
        <end position="74"/>
    </location>
</feature>
<evidence type="ECO:0000256" key="1">
    <source>
        <dbReference type="ARBA" id="ARBA00022884"/>
    </source>
</evidence>
<dbReference type="SMART" id="SM01218">
    <property type="entry name" value="FoP_duplication"/>
    <property type="match status" value="1"/>
</dbReference>
<protein>
    <submittedName>
        <fullName evidence="5">RNA-binding, RBD</fullName>
    </submittedName>
</protein>
<dbReference type="Proteomes" id="UP000016922">
    <property type="component" value="Unassembled WGS sequence"/>
</dbReference>
<dbReference type="InterPro" id="IPR035979">
    <property type="entry name" value="RBD_domain_sf"/>
</dbReference>
<dbReference type="GeneID" id="19460647"/>
<feature type="compositionally biased region" description="Basic residues" evidence="3">
    <location>
        <begin position="191"/>
        <end position="207"/>
    </location>
</feature>
<dbReference type="InterPro" id="IPR025715">
    <property type="entry name" value="FoP_C"/>
</dbReference>
<keyword evidence="6" id="KW-1185">Reference proteome</keyword>
<dbReference type="OrthoDB" id="346839at2759"/>
<feature type="region of interest" description="Disordered" evidence="3">
    <location>
        <begin position="157"/>
        <end position="211"/>
    </location>
</feature>
<proteinExistence type="predicted"/>
<feature type="domain" description="RRM" evidence="4">
    <location>
        <begin position="72"/>
        <end position="150"/>
    </location>
</feature>
<evidence type="ECO:0000313" key="5">
    <source>
        <dbReference type="EMBL" id="EPE25677.1"/>
    </source>
</evidence>
<dbReference type="PANTHER" id="PTHR19965">
    <property type="entry name" value="RNA AND EXPORT FACTOR BINDING PROTEIN"/>
    <property type="match status" value="1"/>
</dbReference>
<evidence type="ECO:0000259" key="4">
    <source>
        <dbReference type="PROSITE" id="PS50102"/>
    </source>
</evidence>
<evidence type="ECO:0000313" key="6">
    <source>
        <dbReference type="Proteomes" id="UP000016922"/>
    </source>
</evidence>
<gene>
    <name evidence="5" type="ORF">GLAREA_01589</name>
</gene>
<name>S3CGQ3_GLAL2</name>
<dbReference type="KEGG" id="glz:GLAREA_01589"/>
<reference evidence="5 6" key="1">
    <citation type="journal article" date="2013" name="BMC Genomics">
        <title>Genomics-driven discovery of the pneumocandin biosynthetic gene cluster in the fungus Glarea lozoyensis.</title>
        <authorList>
            <person name="Chen L."/>
            <person name="Yue Q."/>
            <person name="Zhang X."/>
            <person name="Xiang M."/>
            <person name="Wang C."/>
            <person name="Li S."/>
            <person name="Che Y."/>
            <person name="Ortiz-Lopez F.J."/>
            <person name="Bills G.F."/>
            <person name="Liu X."/>
            <person name="An Z."/>
        </authorList>
    </citation>
    <scope>NUCLEOTIDE SEQUENCE [LARGE SCALE GENOMIC DNA]</scope>
    <source>
        <strain evidence="6">ATCC 20868 / MF5171</strain>
    </source>
</reference>
<organism evidence="5 6">
    <name type="scientific">Glarea lozoyensis (strain ATCC 20868 / MF5171)</name>
    <dbReference type="NCBI Taxonomy" id="1116229"/>
    <lineage>
        <taxon>Eukaryota</taxon>
        <taxon>Fungi</taxon>
        <taxon>Dikarya</taxon>
        <taxon>Ascomycota</taxon>
        <taxon>Pezizomycotina</taxon>
        <taxon>Leotiomycetes</taxon>
        <taxon>Helotiales</taxon>
        <taxon>Helotiaceae</taxon>
        <taxon>Glarea</taxon>
    </lineage>
</organism>
<dbReference type="eggNOG" id="KOG0533">
    <property type="taxonomic scope" value="Eukaryota"/>
</dbReference>
<dbReference type="EMBL" id="KE145371">
    <property type="protein sequence ID" value="EPE25677.1"/>
    <property type="molecule type" value="Genomic_DNA"/>
</dbReference>
<dbReference type="STRING" id="1116229.S3CGQ3"/>
<dbReference type="GO" id="GO:0003729">
    <property type="term" value="F:mRNA binding"/>
    <property type="evidence" value="ECO:0007669"/>
    <property type="project" value="TreeGrafter"/>
</dbReference>
<dbReference type="PROSITE" id="PS50102">
    <property type="entry name" value="RRM"/>
    <property type="match status" value="1"/>
</dbReference>
<dbReference type="RefSeq" id="XP_008086996.1">
    <property type="nucleotide sequence ID" value="XM_008088805.1"/>
</dbReference>
<dbReference type="SUPFAM" id="SSF54928">
    <property type="entry name" value="RNA-binding domain, RBD"/>
    <property type="match status" value="1"/>
</dbReference>
<dbReference type="InterPro" id="IPR051229">
    <property type="entry name" value="ALYREF_mRNA_export"/>
</dbReference>
<dbReference type="Gene3D" id="3.30.70.330">
    <property type="match status" value="1"/>
</dbReference>
<evidence type="ECO:0000256" key="2">
    <source>
        <dbReference type="PROSITE-ProRule" id="PRU00176"/>
    </source>
</evidence>